<feature type="compositionally biased region" description="Pro residues" evidence="1">
    <location>
        <begin position="175"/>
        <end position="200"/>
    </location>
</feature>
<reference evidence="2 3" key="1">
    <citation type="submission" date="2019-12" db="EMBL/GenBank/DDBJ databases">
        <title>Nocardia macrotermitis sp. nov. and Nocardia aurantia sp. nov., isolated from the gut of the fungus growing-termite Macrotermes natalensis.</title>
        <authorList>
            <person name="Christine B."/>
            <person name="Rene B."/>
        </authorList>
    </citation>
    <scope>NUCLEOTIDE SEQUENCE [LARGE SCALE GENOMIC DNA]</scope>
    <source>
        <strain evidence="2 3">DSM 102126</strain>
    </source>
</reference>
<dbReference type="PRINTS" id="PR01217">
    <property type="entry name" value="PRICHEXTENSN"/>
</dbReference>
<proteinExistence type="predicted"/>
<organism evidence="2 3">
    <name type="scientific">Actinomadura rayongensis</name>
    <dbReference type="NCBI Taxonomy" id="1429076"/>
    <lineage>
        <taxon>Bacteria</taxon>
        <taxon>Bacillati</taxon>
        <taxon>Actinomycetota</taxon>
        <taxon>Actinomycetes</taxon>
        <taxon>Streptosporangiales</taxon>
        <taxon>Thermomonosporaceae</taxon>
        <taxon>Actinomadura</taxon>
    </lineage>
</organism>
<accession>A0A6I4W4Q7</accession>
<gene>
    <name evidence="2" type="ORF">GQ466_06660</name>
</gene>
<keyword evidence="3" id="KW-1185">Reference proteome</keyword>
<name>A0A6I4W4Q7_9ACTN</name>
<feature type="region of interest" description="Disordered" evidence="1">
    <location>
        <begin position="92"/>
        <end position="224"/>
    </location>
</feature>
<comment type="caution">
    <text evidence="2">The sequence shown here is derived from an EMBL/GenBank/DDBJ whole genome shotgun (WGS) entry which is preliminary data.</text>
</comment>
<dbReference type="RefSeq" id="WP_161101833.1">
    <property type="nucleotide sequence ID" value="NZ_JBHLYI010000005.1"/>
</dbReference>
<dbReference type="OrthoDB" id="3483857at2"/>
<feature type="compositionally biased region" description="Basic and acidic residues" evidence="1">
    <location>
        <begin position="156"/>
        <end position="166"/>
    </location>
</feature>
<dbReference type="Proteomes" id="UP000431901">
    <property type="component" value="Unassembled WGS sequence"/>
</dbReference>
<feature type="compositionally biased region" description="Low complexity" evidence="1">
    <location>
        <begin position="101"/>
        <end position="112"/>
    </location>
</feature>
<dbReference type="EMBL" id="WUTW01000001">
    <property type="protein sequence ID" value="MXQ63710.1"/>
    <property type="molecule type" value="Genomic_DNA"/>
</dbReference>
<protein>
    <submittedName>
        <fullName evidence="2">Uncharacterized protein</fullName>
    </submittedName>
</protein>
<feature type="compositionally biased region" description="Pro residues" evidence="1">
    <location>
        <begin position="143"/>
        <end position="153"/>
    </location>
</feature>
<evidence type="ECO:0000313" key="3">
    <source>
        <dbReference type="Proteomes" id="UP000431901"/>
    </source>
</evidence>
<evidence type="ECO:0000313" key="2">
    <source>
        <dbReference type="EMBL" id="MXQ63710.1"/>
    </source>
</evidence>
<feature type="compositionally biased region" description="Polar residues" evidence="1">
    <location>
        <begin position="113"/>
        <end position="124"/>
    </location>
</feature>
<dbReference type="AlphaFoldDB" id="A0A6I4W4Q7"/>
<feature type="compositionally biased region" description="Low complexity" evidence="1">
    <location>
        <begin position="125"/>
        <end position="142"/>
    </location>
</feature>
<sequence length="224" mass="22623">MTTDRDDELGEILRRALQAEAEEVEPRGDGLERVRERINERRLRRFGLPWLAGGWVRPAIAVAAAVAVAGFGVTAAPQTIGFIQAGMSGPAKHGGNAVRDGVVPGQVPGSPGTSLVPSDGQTALGTPSFTGPPTTASSTGAPTCPPVPPPTPTVDPAKKTRAEKTAKPHRATCPTPTPVPPTTPPTTPPATQTSPPPATPTPTTAPSEPATSNNDGAGGAPSAP</sequence>
<feature type="compositionally biased region" description="Low complexity" evidence="1">
    <location>
        <begin position="201"/>
        <end position="212"/>
    </location>
</feature>
<evidence type="ECO:0000256" key="1">
    <source>
        <dbReference type="SAM" id="MobiDB-lite"/>
    </source>
</evidence>